<dbReference type="Proteomes" id="UP000077202">
    <property type="component" value="Unassembled WGS sequence"/>
</dbReference>
<evidence type="ECO:0000313" key="1">
    <source>
        <dbReference type="EMBL" id="OAE22799.1"/>
    </source>
</evidence>
<gene>
    <name evidence="1" type="ORF">AXG93_2035s1840</name>
</gene>
<dbReference type="EMBL" id="LVLJ01003074">
    <property type="protein sequence ID" value="OAE22799.1"/>
    <property type="molecule type" value="Genomic_DNA"/>
</dbReference>
<protein>
    <submittedName>
        <fullName evidence="1">Uncharacterized protein</fullName>
    </submittedName>
</protein>
<organism evidence="1 2">
    <name type="scientific">Marchantia polymorpha subsp. ruderalis</name>
    <dbReference type="NCBI Taxonomy" id="1480154"/>
    <lineage>
        <taxon>Eukaryota</taxon>
        <taxon>Viridiplantae</taxon>
        <taxon>Streptophyta</taxon>
        <taxon>Embryophyta</taxon>
        <taxon>Marchantiophyta</taxon>
        <taxon>Marchantiopsida</taxon>
        <taxon>Marchantiidae</taxon>
        <taxon>Marchantiales</taxon>
        <taxon>Marchantiaceae</taxon>
        <taxon>Marchantia</taxon>
    </lineage>
</organism>
<sequence>MTLATPNVWHRGGSGADETLVVLTTDLLVLQRKPLLGAPLTSIARALLDMLSDEKSVALSEVSPARIIISSFTSQFYLKLKTVVVDYSNEDKVPSWLLASQDDE</sequence>
<proteinExistence type="predicted"/>
<accession>A0A176VPG5</accession>
<comment type="caution">
    <text evidence="1">The sequence shown here is derived from an EMBL/GenBank/DDBJ whole genome shotgun (WGS) entry which is preliminary data.</text>
</comment>
<keyword evidence="2" id="KW-1185">Reference proteome</keyword>
<reference evidence="1" key="1">
    <citation type="submission" date="2016-03" db="EMBL/GenBank/DDBJ databases">
        <title>Mechanisms controlling the formation of the plant cell surface in tip-growing cells are functionally conserved among land plants.</title>
        <authorList>
            <person name="Honkanen S."/>
            <person name="Jones V.A."/>
            <person name="Morieri G."/>
            <person name="Champion C."/>
            <person name="Hetherington A.J."/>
            <person name="Kelly S."/>
            <person name="Saint-Marcoux D."/>
            <person name="Proust H."/>
            <person name="Prescott H."/>
            <person name="Dolan L."/>
        </authorList>
    </citation>
    <scope>NUCLEOTIDE SEQUENCE [LARGE SCALE GENOMIC DNA]</scope>
    <source>
        <tissue evidence="1">Whole gametophyte</tissue>
    </source>
</reference>
<evidence type="ECO:0000313" key="2">
    <source>
        <dbReference type="Proteomes" id="UP000077202"/>
    </source>
</evidence>
<name>A0A176VPG5_MARPO</name>
<dbReference type="AlphaFoldDB" id="A0A176VPG5"/>